<dbReference type="Pfam" id="PF00270">
    <property type="entry name" value="DEAD"/>
    <property type="match status" value="1"/>
</dbReference>
<dbReference type="SUPFAM" id="SSF52540">
    <property type="entry name" value="P-loop containing nucleoside triphosphate hydrolases"/>
    <property type="match status" value="1"/>
</dbReference>
<proteinExistence type="predicted"/>
<feature type="non-terminal residue" evidence="2">
    <location>
        <position position="321"/>
    </location>
</feature>
<dbReference type="InterPro" id="IPR014001">
    <property type="entry name" value="Helicase_ATP-bd"/>
</dbReference>
<comment type="caution">
    <text evidence="2">The sequence shown here is derived from an EMBL/GenBank/DDBJ whole genome shotgun (WGS) entry which is preliminary data.</text>
</comment>
<dbReference type="Proteomes" id="UP001140094">
    <property type="component" value="Unassembled WGS sequence"/>
</dbReference>
<reference evidence="2" key="1">
    <citation type="submission" date="2022-07" db="EMBL/GenBank/DDBJ databases">
        <title>Phylogenomic reconstructions and comparative analyses of Kickxellomycotina fungi.</title>
        <authorList>
            <person name="Reynolds N.K."/>
            <person name="Stajich J.E."/>
            <person name="Barry K."/>
            <person name="Grigoriev I.V."/>
            <person name="Crous P."/>
            <person name="Smith M.E."/>
        </authorList>
    </citation>
    <scope>NUCLEOTIDE SEQUENCE</scope>
    <source>
        <strain evidence="2">NRRL 1565</strain>
    </source>
</reference>
<dbReference type="EMBL" id="JANBUO010003186">
    <property type="protein sequence ID" value="KAJ2792236.1"/>
    <property type="molecule type" value="Genomic_DNA"/>
</dbReference>
<dbReference type="GO" id="GO:0003676">
    <property type="term" value="F:nucleic acid binding"/>
    <property type="evidence" value="ECO:0007669"/>
    <property type="project" value="InterPro"/>
</dbReference>
<dbReference type="OrthoDB" id="2507344at2759"/>
<protein>
    <recommendedName>
        <fullName evidence="1">Helicase ATP-binding domain-containing protein</fullName>
    </recommendedName>
</protein>
<feature type="domain" description="Helicase ATP-binding" evidence="1">
    <location>
        <begin position="265"/>
        <end position="321"/>
    </location>
</feature>
<keyword evidence="3" id="KW-1185">Reference proteome</keyword>
<evidence type="ECO:0000313" key="3">
    <source>
        <dbReference type="Proteomes" id="UP001140094"/>
    </source>
</evidence>
<organism evidence="2 3">
    <name type="scientific">Coemansia guatemalensis</name>
    <dbReference type="NCBI Taxonomy" id="2761395"/>
    <lineage>
        <taxon>Eukaryota</taxon>
        <taxon>Fungi</taxon>
        <taxon>Fungi incertae sedis</taxon>
        <taxon>Zoopagomycota</taxon>
        <taxon>Kickxellomycotina</taxon>
        <taxon>Kickxellomycetes</taxon>
        <taxon>Kickxellales</taxon>
        <taxon>Kickxellaceae</taxon>
        <taxon>Coemansia</taxon>
    </lineage>
</organism>
<name>A0A9W8HNU1_9FUNG</name>
<dbReference type="InterPro" id="IPR011545">
    <property type="entry name" value="DEAD/DEAH_box_helicase_dom"/>
</dbReference>
<dbReference type="PROSITE" id="PS51192">
    <property type="entry name" value="HELICASE_ATP_BIND_1"/>
    <property type="match status" value="1"/>
</dbReference>
<sequence length="321" mass="36011">MEPRQIRDTFGRIWKRWTGTFFSFQDYRHISRGFAIHLPAQELGQQRMQWFSRGNVDTDYYLDEDVEDDDIESWIQQDDLYSLAAIQRQRAYVDEQAGHSHATADQNYAIAENTFQRSSTMTFENSLNASKMWHRALSKYALQGVTAANQSMLTSLQNSDHTLASSSNTVYDLEQSDNNVALQAQPQQLATTTINNRLVMYNISLSPPGAASTSSSSCSPSAVALDTHSTVRTTLLQMFAQRHSATPAASMPRTFRSAKQEMAVCISFEHKRDLIAILPTGGGKSLIYQLPAWYELYKSKSQTVTVVVSPLVALAMDIKAE</sequence>
<dbReference type="InterPro" id="IPR027417">
    <property type="entry name" value="P-loop_NTPase"/>
</dbReference>
<dbReference type="GO" id="GO:0005524">
    <property type="term" value="F:ATP binding"/>
    <property type="evidence" value="ECO:0007669"/>
    <property type="project" value="InterPro"/>
</dbReference>
<dbReference type="AlphaFoldDB" id="A0A9W8HNU1"/>
<gene>
    <name evidence="2" type="ORF">H4R20_006768</name>
</gene>
<evidence type="ECO:0000259" key="1">
    <source>
        <dbReference type="PROSITE" id="PS51192"/>
    </source>
</evidence>
<evidence type="ECO:0000313" key="2">
    <source>
        <dbReference type="EMBL" id="KAJ2792236.1"/>
    </source>
</evidence>
<accession>A0A9W8HNU1</accession>
<dbReference type="Gene3D" id="3.40.50.300">
    <property type="entry name" value="P-loop containing nucleotide triphosphate hydrolases"/>
    <property type="match status" value="1"/>
</dbReference>